<accession>A0A518BWX2</accession>
<name>A0A518BWX2_9BACT</name>
<protein>
    <submittedName>
        <fullName evidence="2">Xylose isomerase-like TIM barrel</fullName>
    </submittedName>
</protein>
<keyword evidence="3" id="KW-1185">Reference proteome</keyword>
<reference evidence="2 3" key="1">
    <citation type="submission" date="2019-02" db="EMBL/GenBank/DDBJ databases">
        <title>Deep-cultivation of Planctomycetes and their phenomic and genomic characterization uncovers novel biology.</title>
        <authorList>
            <person name="Wiegand S."/>
            <person name="Jogler M."/>
            <person name="Boedeker C."/>
            <person name="Pinto D."/>
            <person name="Vollmers J."/>
            <person name="Rivas-Marin E."/>
            <person name="Kohn T."/>
            <person name="Peeters S.H."/>
            <person name="Heuer A."/>
            <person name="Rast P."/>
            <person name="Oberbeckmann S."/>
            <person name="Bunk B."/>
            <person name="Jeske O."/>
            <person name="Meyerdierks A."/>
            <person name="Storesund J.E."/>
            <person name="Kallscheuer N."/>
            <person name="Luecker S."/>
            <person name="Lage O.M."/>
            <person name="Pohl T."/>
            <person name="Merkel B.J."/>
            <person name="Hornburger P."/>
            <person name="Mueller R.-W."/>
            <person name="Bruemmer F."/>
            <person name="Labrenz M."/>
            <person name="Spormann A.M."/>
            <person name="Op den Camp H."/>
            <person name="Overmann J."/>
            <person name="Amann R."/>
            <person name="Jetten M.S.M."/>
            <person name="Mascher T."/>
            <person name="Medema M.H."/>
            <person name="Devos D.P."/>
            <person name="Kaster A.-K."/>
            <person name="Ovreas L."/>
            <person name="Rohde M."/>
            <person name="Galperin M.Y."/>
            <person name="Jogler C."/>
        </authorList>
    </citation>
    <scope>NUCLEOTIDE SEQUENCE [LARGE SCALE GENOMIC DNA]</scope>
    <source>
        <strain evidence="2 3">Pan265</strain>
    </source>
</reference>
<dbReference type="KEGG" id="mcad:Pan265_13220"/>
<dbReference type="InterPro" id="IPR050312">
    <property type="entry name" value="IolE/XylAMocC-like"/>
</dbReference>
<dbReference type="Proteomes" id="UP000320386">
    <property type="component" value="Chromosome"/>
</dbReference>
<organism evidence="2 3">
    <name type="scientific">Mucisphaera calidilacus</name>
    <dbReference type="NCBI Taxonomy" id="2527982"/>
    <lineage>
        <taxon>Bacteria</taxon>
        <taxon>Pseudomonadati</taxon>
        <taxon>Planctomycetota</taxon>
        <taxon>Phycisphaerae</taxon>
        <taxon>Phycisphaerales</taxon>
        <taxon>Phycisphaeraceae</taxon>
        <taxon>Mucisphaera</taxon>
    </lineage>
</organism>
<evidence type="ECO:0000259" key="1">
    <source>
        <dbReference type="Pfam" id="PF01261"/>
    </source>
</evidence>
<evidence type="ECO:0000313" key="3">
    <source>
        <dbReference type="Proteomes" id="UP000320386"/>
    </source>
</evidence>
<dbReference type="GO" id="GO:0016853">
    <property type="term" value="F:isomerase activity"/>
    <property type="evidence" value="ECO:0007669"/>
    <property type="project" value="UniProtKB-KW"/>
</dbReference>
<dbReference type="Gene3D" id="3.20.20.150">
    <property type="entry name" value="Divalent-metal-dependent TIM barrel enzymes"/>
    <property type="match status" value="1"/>
</dbReference>
<evidence type="ECO:0000313" key="2">
    <source>
        <dbReference type="EMBL" id="QDU71472.1"/>
    </source>
</evidence>
<proteinExistence type="predicted"/>
<dbReference type="PANTHER" id="PTHR12110">
    <property type="entry name" value="HYDROXYPYRUVATE ISOMERASE"/>
    <property type="match status" value="1"/>
</dbReference>
<dbReference type="InterPro" id="IPR013022">
    <property type="entry name" value="Xyl_isomerase-like_TIM-brl"/>
</dbReference>
<sequence length="298" mass="33903">MKATKTMYLTGFADEAAADLPTQIKATQELGWKNIECRKIDGVNLHDLDEAAFDRVCEQLAEADVRINCFGSAIANWACSVNDPFEDTLDCVKRAIPRMQRLNTSMIRIMSYRVEKDRAADDQQEDERFRRLRTITDLFLDAGLQPVHENCMNYGGMGWTYTLRMLDAVPGLKLVFDTGNPCFTPEYRKPEPHPRQSSYDFFRQVRDHVCYIHIKDAVYRPDQPKPIHTMPGEGHGDVRLVLADLVREGYQGGISIEPHLASVHHTDESDANRNAYDTYVAYGRRLMELLADAGADLN</sequence>
<gene>
    <name evidence="2" type="ORF">Pan265_13220</name>
</gene>
<dbReference type="Pfam" id="PF01261">
    <property type="entry name" value="AP_endonuc_2"/>
    <property type="match status" value="1"/>
</dbReference>
<dbReference type="AlphaFoldDB" id="A0A518BWX2"/>
<keyword evidence="2" id="KW-0413">Isomerase</keyword>
<dbReference type="InterPro" id="IPR036237">
    <property type="entry name" value="Xyl_isomerase-like_sf"/>
</dbReference>
<dbReference type="EMBL" id="CP036280">
    <property type="protein sequence ID" value="QDU71472.1"/>
    <property type="molecule type" value="Genomic_DNA"/>
</dbReference>
<feature type="domain" description="Xylose isomerase-like TIM barrel" evidence="1">
    <location>
        <begin position="25"/>
        <end position="262"/>
    </location>
</feature>
<dbReference type="SUPFAM" id="SSF51658">
    <property type="entry name" value="Xylose isomerase-like"/>
    <property type="match status" value="1"/>
</dbReference>